<keyword evidence="5" id="KW-0472">Membrane</keyword>
<feature type="compositionally biased region" description="Low complexity" evidence="4">
    <location>
        <begin position="43"/>
        <end position="54"/>
    </location>
</feature>
<organism evidence="7 8">
    <name type="scientific">Hydrogeniiclostridium mannosilyticum</name>
    <dbReference type="NCBI Taxonomy" id="2764322"/>
    <lineage>
        <taxon>Bacteria</taxon>
        <taxon>Bacillati</taxon>
        <taxon>Bacillota</taxon>
        <taxon>Clostridia</taxon>
        <taxon>Eubacteriales</taxon>
        <taxon>Acutalibacteraceae</taxon>
        <taxon>Hydrogeniiclostridium</taxon>
    </lineage>
</organism>
<evidence type="ECO:0000256" key="5">
    <source>
        <dbReference type="SAM" id="Phobius"/>
    </source>
</evidence>
<feature type="compositionally biased region" description="Low complexity" evidence="4">
    <location>
        <begin position="93"/>
        <end position="107"/>
    </location>
</feature>
<keyword evidence="8" id="KW-1185">Reference proteome</keyword>
<feature type="domain" description="PDZ" evidence="6">
    <location>
        <begin position="433"/>
        <end position="504"/>
    </location>
</feature>
<dbReference type="AlphaFoldDB" id="A0A328UH05"/>
<dbReference type="PANTHER" id="PTHR43343">
    <property type="entry name" value="PEPTIDASE S12"/>
    <property type="match status" value="1"/>
</dbReference>
<feature type="region of interest" description="Disordered" evidence="4">
    <location>
        <begin position="1"/>
        <end position="118"/>
    </location>
</feature>
<evidence type="ECO:0000256" key="1">
    <source>
        <dbReference type="ARBA" id="ARBA00010541"/>
    </source>
</evidence>
<dbReference type="EMBL" id="QLYR01000006">
    <property type="protein sequence ID" value="RAQ28349.1"/>
    <property type="molecule type" value="Genomic_DNA"/>
</dbReference>
<comment type="caution">
    <text evidence="7">The sequence shown here is derived from an EMBL/GenBank/DDBJ whole genome shotgun (WGS) entry which is preliminary data.</text>
</comment>
<keyword evidence="5" id="KW-0812">Transmembrane</keyword>
<dbReference type="InterPro" id="IPR001940">
    <property type="entry name" value="Peptidase_S1C"/>
</dbReference>
<evidence type="ECO:0000256" key="3">
    <source>
        <dbReference type="ARBA" id="ARBA00022801"/>
    </source>
</evidence>
<dbReference type="Gene3D" id="2.30.42.10">
    <property type="match status" value="1"/>
</dbReference>
<evidence type="ECO:0000313" key="8">
    <source>
        <dbReference type="Proteomes" id="UP000249377"/>
    </source>
</evidence>
<feature type="transmembrane region" description="Helical" evidence="5">
    <location>
        <begin position="121"/>
        <end position="147"/>
    </location>
</feature>
<evidence type="ECO:0000256" key="2">
    <source>
        <dbReference type="ARBA" id="ARBA00022670"/>
    </source>
</evidence>
<dbReference type="PRINTS" id="PR00834">
    <property type="entry name" value="PROTEASES2C"/>
</dbReference>
<dbReference type="SUPFAM" id="SSF50494">
    <property type="entry name" value="Trypsin-like serine proteases"/>
    <property type="match status" value="1"/>
</dbReference>
<dbReference type="Pfam" id="PF13180">
    <property type="entry name" value="PDZ_2"/>
    <property type="match status" value="1"/>
</dbReference>
<dbReference type="InterPro" id="IPR051201">
    <property type="entry name" value="Chloro_Bact_Ser_Proteases"/>
</dbReference>
<feature type="compositionally biased region" description="Polar residues" evidence="4">
    <location>
        <begin position="180"/>
        <end position="192"/>
    </location>
</feature>
<feature type="region of interest" description="Disordered" evidence="4">
    <location>
        <begin position="167"/>
        <end position="192"/>
    </location>
</feature>
<dbReference type="SUPFAM" id="SSF50156">
    <property type="entry name" value="PDZ domain-like"/>
    <property type="match status" value="1"/>
</dbReference>
<dbReference type="GO" id="GO:0006508">
    <property type="term" value="P:proteolysis"/>
    <property type="evidence" value="ECO:0007669"/>
    <property type="project" value="UniProtKB-KW"/>
</dbReference>
<keyword evidence="2" id="KW-0645">Protease</keyword>
<evidence type="ECO:0000259" key="6">
    <source>
        <dbReference type="Pfam" id="PF13180"/>
    </source>
</evidence>
<dbReference type="Pfam" id="PF13365">
    <property type="entry name" value="Trypsin_2"/>
    <property type="match status" value="1"/>
</dbReference>
<keyword evidence="3" id="KW-0378">Hydrolase</keyword>
<dbReference type="GO" id="GO:0004252">
    <property type="term" value="F:serine-type endopeptidase activity"/>
    <property type="evidence" value="ECO:0007669"/>
    <property type="project" value="InterPro"/>
</dbReference>
<dbReference type="InterPro" id="IPR001478">
    <property type="entry name" value="PDZ"/>
</dbReference>
<evidence type="ECO:0000256" key="4">
    <source>
        <dbReference type="SAM" id="MobiDB-lite"/>
    </source>
</evidence>
<dbReference type="InterPro" id="IPR036034">
    <property type="entry name" value="PDZ_sf"/>
</dbReference>
<reference evidence="7 8" key="1">
    <citation type="submission" date="2018-06" db="EMBL/GenBank/DDBJ databases">
        <title>Noncontiguous genome sequence of Ruminococcaceae bacterium ASD2818.</title>
        <authorList>
            <person name="Chaplin A.V."/>
            <person name="Sokolova S.R."/>
            <person name="Kochetkova T.O."/>
            <person name="Goltsov A.Y."/>
            <person name="Trofimov D.Y."/>
            <person name="Efimov B.A."/>
        </authorList>
    </citation>
    <scope>NUCLEOTIDE SEQUENCE [LARGE SCALE GENOMIC DNA]</scope>
    <source>
        <strain evidence="7 8">ASD2818</strain>
    </source>
</reference>
<feature type="compositionally biased region" description="Polar residues" evidence="4">
    <location>
        <begin position="55"/>
        <end position="87"/>
    </location>
</feature>
<sequence>MNEQGAAENTAAFEPEAPGTGEQAAAQEPQGTADAQSWPPAGPAAQPAYGGSYYTNGGTAYNGNAYTVNQQTNQQAGQPSSQYQWSGSAYHYARPAQAPGPQNQQQKPPKPPRKKGRGGKLALKIVACVLACLVVSGASVGGVLALANAGYITIGGASSGMDINGKADSSAAGDGKEDSGSSGNIVNHSANTQGSGLTMQEVAAKVIPSVVCIQNYQNTTNYIGAGTQQTRQDSEVSPSSEGSGIIATSDGYIITNAHVVSGADAIKVITSDGTTYEAELIGSDEVTDLAVIKINATGLTAAEFGSSEELQIADQVMAVGNPGGLELNSSVTIGYISALNRPITTSSGYTMNCIQTDAAINPGNSGGALVNSRGQVVGINSSKIVATGYEGLGFSIPIDEAEPVINSLKQYGYVKDRAMLGISGQYLDAMSARMYGLTQGMYVAEVTNESVRKAGISQGCVITKIDDTEVTSQATITNYVSTKKPGDEVTLEVYNGLTGKTFTATVTLSESSGD</sequence>
<dbReference type="Proteomes" id="UP000249377">
    <property type="component" value="Unassembled WGS sequence"/>
</dbReference>
<evidence type="ECO:0000313" key="7">
    <source>
        <dbReference type="EMBL" id="RAQ28349.1"/>
    </source>
</evidence>
<dbReference type="PANTHER" id="PTHR43343:SF3">
    <property type="entry name" value="PROTEASE DO-LIKE 8, CHLOROPLASTIC"/>
    <property type="match status" value="1"/>
</dbReference>
<dbReference type="Gene3D" id="2.40.10.10">
    <property type="entry name" value="Trypsin-like serine proteases"/>
    <property type="match status" value="2"/>
</dbReference>
<gene>
    <name evidence="7" type="ORF">DPQ25_09755</name>
</gene>
<proteinExistence type="inferred from homology"/>
<keyword evidence="5" id="KW-1133">Transmembrane helix</keyword>
<accession>A0A328UH05</accession>
<protein>
    <submittedName>
        <fullName evidence="7">Trypsin</fullName>
    </submittedName>
</protein>
<dbReference type="InterPro" id="IPR009003">
    <property type="entry name" value="Peptidase_S1_PA"/>
</dbReference>
<name>A0A328UH05_9FIRM</name>
<comment type="similarity">
    <text evidence="1">Belongs to the peptidase S1C family.</text>
</comment>
<dbReference type="InterPro" id="IPR043504">
    <property type="entry name" value="Peptidase_S1_PA_chymotrypsin"/>
</dbReference>